<dbReference type="Pfam" id="PF08218">
    <property type="entry name" value="Citrate_ly_lig"/>
    <property type="match status" value="1"/>
</dbReference>
<evidence type="ECO:0000256" key="3">
    <source>
        <dbReference type="PIRNR" id="PIRNR005751"/>
    </source>
</evidence>
<sequence>MVWSEYEIEVVNLKDANRFRQIEAFLAEYELSFDDSVEYTIAVRRSEEIVGTGSFSGEILRNIAVSEKEQGAGLTSLILSSLMQEQARRGRMHYFIFTKPAKAHLFTNLGFTEIARDELYTSLLETGLGSIEKYCSAVVQQASSIRGKRAAVIVNCNPFTKGHQALIRKAAGENDGVVVFVVSEDQSLFPFADRIKLVREGVADLTNVVVVPSGKYMVSSATFPTYFTREEEQVIAQTRLDVNLFATQIARRIGITKRYIGEEPECPVTNAYNKAMLDILPQYGIEISVIKRIEIDGEVISASKVRDLIRLNKWEEIKKIVPDTTYSYLVAPETKLVLEKIRHSHSRH</sequence>
<dbReference type="SUPFAM" id="SSF55729">
    <property type="entry name" value="Acyl-CoA N-acyltransferases (Nat)"/>
    <property type="match status" value="1"/>
</dbReference>
<dbReference type="Gene3D" id="3.40.50.620">
    <property type="entry name" value="HUPs"/>
    <property type="match status" value="1"/>
</dbReference>
<dbReference type="InterPro" id="IPR013166">
    <property type="entry name" value="Citrate_lyase_ligase_C"/>
</dbReference>
<dbReference type="AlphaFoldDB" id="A0A4V2Q8S2"/>
<gene>
    <name evidence="5" type="ORF">EV210_104165</name>
</gene>
<comment type="catalytic activity">
    <reaction evidence="3">
        <text>holo-[citrate lyase ACP] + acetate + ATP = acetyl-[citrate lyase ACP] + AMP + diphosphate</text>
        <dbReference type="Rhea" id="RHEA:23788"/>
        <dbReference type="Rhea" id="RHEA-COMP:10158"/>
        <dbReference type="Rhea" id="RHEA-COMP:13710"/>
        <dbReference type="ChEBI" id="CHEBI:30089"/>
        <dbReference type="ChEBI" id="CHEBI:30616"/>
        <dbReference type="ChEBI" id="CHEBI:33019"/>
        <dbReference type="ChEBI" id="CHEBI:82683"/>
        <dbReference type="ChEBI" id="CHEBI:137976"/>
        <dbReference type="ChEBI" id="CHEBI:456215"/>
        <dbReference type="EC" id="6.2.1.22"/>
    </reaction>
</comment>
<keyword evidence="5" id="KW-0456">Lyase</keyword>
<dbReference type="GO" id="GO:0016747">
    <property type="term" value="F:acyltransferase activity, transferring groups other than amino-acyl groups"/>
    <property type="evidence" value="ECO:0007669"/>
    <property type="project" value="InterPro"/>
</dbReference>
<dbReference type="Gene3D" id="3.40.630.30">
    <property type="match status" value="1"/>
</dbReference>
<name>A0A4V2Q8S2_9FIRM</name>
<dbReference type="NCBIfam" id="TIGR00124">
    <property type="entry name" value="cit_ly_ligase"/>
    <property type="match status" value="1"/>
</dbReference>
<reference evidence="5 6" key="1">
    <citation type="submission" date="2019-03" db="EMBL/GenBank/DDBJ databases">
        <title>Genomic Encyclopedia of Type Strains, Phase IV (KMG-IV): sequencing the most valuable type-strain genomes for metagenomic binning, comparative biology and taxonomic classification.</title>
        <authorList>
            <person name="Goeker M."/>
        </authorList>
    </citation>
    <scope>NUCLEOTIDE SEQUENCE [LARGE SCALE GENOMIC DNA]</scope>
    <source>
        <strain evidence="5 6">DSM 15969</strain>
    </source>
</reference>
<protein>
    <recommendedName>
        <fullName evidence="3">[Citrate [pro-3S]-lyase] ligase</fullName>
        <ecNumber evidence="3">6.2.1.22</ecNumber>
    </recommendedName>
</protein>
<dbReference type="EC" id="6.2.1.22" evidence="3"/>
<keyword evidence="3 5" id="KW-0436">Ligase</keyword>
<dbReference type="Proteomes" id="UP000295063">
    <property type="component" value="Unassembled WGS sequence"/>
</dbReference>
<dbReference type="InterPro" id="IPR005216">
    <property type="entry name" value="Citrate_lyase_ligase"/>
</dbReference>
<dbReference type="SMART" id="SM00764">
    <property type="entry name" value="Citrate_ly_lig"/>
    <property type="match status" value="1"/>
</dbReference>
<keyword evidence="1 3" id="KW-0547">Nucleotide-binding</keyword>
<keyword evidence="2 3" id="KW-0067">ATP-binding</keyword>
<evidence type="ECO:0000313" key="5">
    <source>
        <dbReference type="EMBL" id="TCL38197.1"/>
    </source>
</evidence>
<dbReference type="RefSeq" id="WP_243650465.1">
    <property type="nucleotide sequence ID" value="NZ_DAMAKO010000007.1"/>
</dbReference>
<dbReference type="InterPro" id="IPR016181">
    <property type="entry name" value="Acyl_CoA_acyltransferase"/>
</dbReference>
<dbReference type="PIRSF" id="PIRSF005751">
    <property type="entry name" value="Acet_citr_lig"/>
    <property type="match status" value="1"/>
</dbReference>
<dbReference type="InterPro" id="IPR014729">
    <property type="entry name" value="Rossmann-like_a/b/a_fold"/>
</dbReference>
<dbReference type="GO" id="GO:0005524">
    <property type="term" value="F:ATP binding"/>
    <property type="evidence" value="ECO:0007669"/>
    <property type="project" value="UniProtKB-UniRule"/>
</dbReference>
<dbReference type="GO" id="GO:0016829">
    <property type="term" value="F:lyase activity"/>
    <property type="evidence" value="ECO:0007669"/>
    <property type="project" value="UniProtKB-KW"/>
</dbReference>
<dbReference type="PANTHER" id="PTHR40599:SF1">
    <property type="entry name" value="[CITRATE [PRO-3S]-LYASE] LIGASE"/>
    <property type="match status" value="1"/>
</dbReference>
<dbReference type="GO" id="GO:0008771">
    <property type="term" value="F:[citrate (pro-3S)-lyase] ligase activity"/>
    <property type="evidence" value="ECO:0007669"/>
    <property type="project" value="UniProtKB-EC"/>
</dbReference>
<evidence type="ECO:0000313" key="6">
    <source>
        <dbReference type="Proteomes" id="UP000295063"/>
    </source>
</evidence>
<organism evidence="5 6">
    <name type="scientific">Anaerospora hongkongensis</name>
    <dbReference type="NCBI Taxonomy" id="244830"/>
    <lineage>
        <taxon>Bacteria</taxon>
        <taxon>Bacillati</taxon>
        <taxon>Bacillota</taxon>
        <taxon>Negativicutes</taxon>
        <taxon>Selenomonadales</taxon>
        <taxon>Sporomusaceae</taxon>
        <taxon>Anaerospora</taxon>
    </lineage>
</organism>
<dbReference type="InterPro" id="IPR000182">
    <property type="entry name" value="GNAT_dom"/>
</dbReference>
<dbReference type="SUPFAM" id="SSF52374">
    <property type="entry name" value="Nucleotidylyl transferase"/>
    <property type="match status" value="1"/>
</dbReference>
<keyword evidence="6" id="KW-1185">Reference proteome</keyword>
<comment type="function">
    <text evidence="3">Acetylation of prosthetic group (2-(5''-phosphoribosyl)-3'-dephosphocoenzyme-A) of the gamma subunit of citrate lyase.</text>
</comment>
<dbReference type="EMBL" id="SLUI01000004">
    <property type="protein sequence ID" value="TCL38197.1"/>
    <property type="molecule type" value="Genomic_DNA"/>
</dbReference>
<dbReference type="PANTHER" id="PTHR40599">
    <property type="entry name" value="[CITRATE [PRO-3S]-LYASE] LIGASE"/>
    <property type="match status" value="1"/>
</dbReference>
<feature type="domain" description="N-acetyltransferase" evidence="4">
    <location>
        <begin position="6"/>
        <end position="138"/>
    </location>
</feature>
<proteinExistence type="predicted"/>
<evidence type="ECO:0000256" key="2">
    <source>
        <dbReference type="ARBA" id="ARBA00022840"/>
    </source>
</evidence>
<accession>A0A4V2Q8S2</accession>
<evidence type="ECO:0000259" key="4">
    <source>
        <dbReference type="PROSITE" id="PS51186"/>
    </source>
</evidence>
<evidence type="ECO:0000256" key="1">
    <source>
        <dbReference type="ARBA" id="ARBA00022741"/>
    </source>
</evidence>
<comment type="caution">
    <text evidence="5">The sequence shown here is derived from an EMBL/GenBank/DDBJ whole genome shotgun (WGS) entry which is preliminary data.</text>
</comment>
<dbReference type="PROSITE" id="PS51186">
    <property type="entry name" value="GNAT"/>
    <property type="match status" value="1"/>
</dbReference>